<evidence type="ECO:0000313" key="2">
    <source>
        <dbReference type="EMBL" id="KDN22756.1"/>
    </source>
</evidence>
<proteinExistence type="predicted"/>
<dbReference type="InterPro" id="IPR023213">
    <property type="entry name" value="CAT-like_dom_sf"/>
</dbReference>
<accession>A0A066U5P0</accession>
<dbReference type="InterPro" id="IPR001242">
    <property type="entry name" value="Condensation_dom"/>
</dbReference>
<organism evidence="2 3">
    <name type="scientific">Amycolatopsis rifamycinica</name>
    <dbReference type="NCBI Taxonomy" id="287986"/>
    <lineage>
        <taxon>Bacteria</taxon>
        <taxon>Bacillati</taxon>
        <taxon>Actinomycetota</taxon>
        <taxon>Actinomycetes</taxon>
        <taxon>Pseudonocardiales</taxon>
        <taxon>Pseudonocardiaceae</taxon>
        <taxon>Amycolatopsis</taxon>
    </lineage>
</organism>
<evidence type="ECO:0000313" key="3">
    <source>
        <dbReference type="Proteomes" id="UP000027345"/>
    </source>
</evidence>
<dbReference type="STRING" id="287986.DV20_06895"/>
<name>A0A066U5P0_9PSEU</name>
<dbReference type="Gene3D" id="3.30.559.30">
    <property type="entry name" value="Nonribosomal peptide synthetase, condensation domain"/>
    <property type="match status" value="1"/>
</dbReference>
<dbReference type="GO" id="GO:0009366">
    <property type="term" value="C:enterobactin synthetase complex"/>
    <property type="evidence" value="ECO:0007669"/>
    <property type="project" value="TreeGrafter"/>
</dbReference>
<dbReference type="EMBL" id="JMQI01000014">
    <property type="protein sequence ID" value="KDN22756.1"/>
    <property type="molecule type" value="Genomic_DNA"/>
</dbReference>
<dbReference type="GO" id="GO:0008610">
    <property type="term" value="P:lipid biosynthetic process"/>
    <property type="evidence" value="ECO:0007669"/>
    <property type="project" value="UniProtKB-ARBA"/>
</dbReference>
<dbReference type="Gene3D" id="3.30.559.10">
    <property type="entry name" value="Chloramphenicol acetyltransferase-like domain"/>
    <property type="match status" value="1"/>
</dbReference>
<dbReference type="PANTHER" id="PTHR45527:SF1">
    <property type="entry name" value="FATTY ACID SYNTHASE"/>
    <property type="match status" value="1"/>
</dbReference>
<dbReference type="GO" id="GO:0047527">
    <property type="term" value="F:2,3-dihydroxybenzoate-serine ligase activity"/>
    <property type="evidence" value="ECO:0007669"/>
    <property type="project" value="TreeGrafter"/>
</dbReference>
<feature type="domain" description="Condensation" evidence="1">
    <location>
        <begin position="45"/>
        <end position="451"/>
    </location>
</feature>
<dbReference type="GO" id="GO:0043041">
    <property type="term" value="P:amino acid activation for nonribosomal peptide biosynthetic process"/>
    <property type="evidence" value="ECO:0007669"/>
    <property type="project" value="TreeGrafter"/>
</dbReference>
<dbReference type="AlphaFoldDB" id="A0A066U5P0"/>
<dbReference type="Pfam" id="PF00668">
    <property type="entry name" value="Condensation"/>
    <property type="match status" value="1"/>
</dbReference>
<dbReference type="GO" id="GO:0005829">
    <property type="term" value="C:cytosol"/>
    <property type="evidence" value="ECO:0007669"/>
    <property type="project" value="TreeGrafter"/>
</dbReference>
<protein>
    <recommendedName>
        <fullName evidence="1">Condensation domain-containing protein</fullName>
    </recommendedName>
</protein>
<keyword evidence="3" id="KW-1185">Reference proteome</keyword>
<dbReference type="Proteomes" id="UP000027345">
    <property type="component" value="Unassembled WGS sequence"/>
</dbReference>
<gene>
    <name evidence="2" type="ORF">DV20_06895</name>
</gene>
<evidence type="ECO:0000259" key="1">
    <source>
        <dbReference type="Pfam" id="PF00668"/>
    </source>
</evidence>
<comment type="caution">
    <text evidence="2">The sequence shown here is derived from an EMBL/GenBank/DDBJ whole genome shotgun (WGS) entry which is preliminary data.</text>
</comment>
<reference evidence="2 3" key="1">
    <citation type="submission" date="2014-05" db="EMBL/GenBank/DDBJ databases">
        <title>Draft genome sequence of Amycolatopsis rifamycinica DSM 46095.</title>
        <authorList>
            <person name="Lal R."/>
            <person name="Saxena A."/>
            <person name="Kumari R."/>
            <person name="Mukherjee U."/>
            <person name="Singh P."/>
            <person name="Sangwan N."/>
            <person name="Mahato N.K."/>
        </authorList>
    </citation>
    <scope>NUCLEOTIDE SEQUENCE [LARGE SCALE GENOMIC DNA]</scope>
    <source>
        <strain evidence="2 3">DSM 46095</strain>
    </source>
</reference>
<dbReference type="GO" id="GO:0031177">
    <property type="term" value="F:phosphopantetheine binding"/>
    <property type="evidence" value="ECO:0007669"/>
    <property type="project" value="TreeGrafter"/>
</dbReference>
<dbReference type="GO" id="GO:0009239">
    <property type="term" value="P:enterobactin biosynthetic process"/>
    <property type="evidence" value="ECO:0007669"/>
    <property type="project" value="TreeGrafter"/>
</dbReference>
<dbReference type="SUPFAM" id="SSF52777">
    <property type="entry name" value="CoA-dependent acyltransferases"/>
    <property type="match status" value="2"/>
</dbReference>
<dbReference type="eggNOG" id="COG1020">
    <property type="taxonomic scope" value="Bacteria"/>
</dbReference>
<dbReference type="OrthoDB" id="2472181at2"/>
<dbReference type="PANTHER" id="PTHR45527">
    <property type="entry name" value="NONRIBOSOMAL PEPTIDE SYNTHETASE"/>
    <property type="match status" value="1"/>
</dbReference>
<sequence>MSISEAGATAGRYPLSANLGLLCIFDKGETDGAFGPRHLVIHGWRVRGELDLAALRGALDDVVERHEILRTEIVRDSGEQYQRVHPPCSPELVLHDITDDGRPRDEQVDDFVNTIEAGRLGADVLPHLRAELGRFDDRDGVLVLIVHHTAGDGWSLHVLIHELAVSYARRRGFEVPALPEARQYGEFSVWQIDDLASAQSEASREYWGAKLRGGRMLDIKADRTLAPDTAAVYAVERFLLDAELTRGTIELARVMHCSPFMVLLAAFNALLARMSGATDLVVPIITSGRTDQSFLETVGPFFNLVPLRTDIEGCRTFSELVLRIRATCLEAYAHELPFSEVVAQAPEINKTYERDDNAVCAIQVLQFPGMTDAETVGDVEYAEVRKRTKACQDTSDIPNGVLWALDILADGEIAGTARYNTEQFDRETTVRMIEDYRGILASGLADPNRPLWAL</sequence>
<dbReference type="RefSeq" id="WP_043777405.1">
    <property type="nucleotide sequence ID" value="NZ_JMQI01000014.1"/>
</dbReference>